<feature type="compositionally biased region" description="Basic and acidic residues" evidence="1">
    <location>
        <begin position="456"/>
        <end position="474"/>
    </location>
</feature>
<evidence type="ECO:0000313" key="3">
    <source>
        <dbReference type="Proteomes" id="UP001150217"/>
    </source>
</evidence>
<reference evidence="2" key="1">
    <citation type="submission" date="2022-08" db="EMBL/GenBank/DDBJ databases">
        <title>A Global Phylogenomic Analysis of the Shiitake Genus Lentinula.</title>
        <authorList>
            <consortium name="DOE Joint Genome Institute"/>
            <person name="Sierra-Patev S."/>
            <person name="Min B."/>
            <person name="Naranjo-Ortiz M."/>
            <person name="Looney B."/>
            <person name="Konkel Z."/>
            <person name="Slot J.C."/>
            <person name="Sakamoto Y."/>
            <person name="Steenwyk J.L."/>
            <person name="Rokas A."/>
            <person name="Carro J."/>
            <person name="Camarero S."/>
            <person name="Ferreira P."/>
            <person name="Molpeceres G."/>
            <person name="Ruiz-Duenas F.J."/>
            <person name="Serrano A."/>
            <person name="Henrissat B."/>
            <person name="Drula E."/>
            <person name="Hughes K.W."/>
            <person name="Mata J.L."/>
            <person name="Ishikawa N.K."/>
            <person name="Vargas-Isla R."/>
            <person name="Ushijima S."/>
            <person name="Smith C.A."/>
            <person name="Ahrendt S."/>
            <person name="Andreopoulos W."/>
            <person name="He G."/>
            <person name="Labutti K."/>
            <person name="Lipzen A."/>
            <person name="Ng V."/>
            <person name="Riley R."/>
            <person name="Sandor L."/>
            <person name="Barry K."/>
            <person name="Martinez A.T."/>
            <person name="Xiao Y."/>
            <person name="Gibbons J.G."/>
            <person name="Terashima K."/>
            <person name="Grigoriev I.V."/>
            <person name="Hibbett D.S."/>
        </authorList>
    </citation>
    <scope>NUCLEOTIDE SEQUENCE</scope>
    <source>
        <strain evidence="2">RHP3577 ss4</strain>
    </source>
</reference>
<feature type="region of interest" description="Disordered" evidence="1">
    <location>
        <begin position="1"/>
        <end position="72"/>
    </location>
</feature>
<evidence type="ECO:0000313" key="2">
    <source>
        <dbReference type="EMBL" id="KAJ4479861.1"/>
    </source>
</evidence>
<feature type="compositionally biased region" description="Polar residues" evidence="1">
    <location>
        <begin position="326"/>
        <end position="340"/>
    </location>
</feature>
<feature type="compositionally biased region" description="Low complexity" evidence="1">
    <location>
        <begin position="310"/>
        <end position="320"/>
    </location>
</feature>
<feature type="region of interest" description="Disordered" evidence="1">
    <location>
        <begin position="310"/>
        <end position="345"/>
    </location>
</feature>
<sequence length="474" mass="53412">MALRESMPSSGRRKESRHHHPHSHTQPSHQSQSQSRSQSRSLSPHGQPLVTSGTDSSNRRLASGDVEQENERLKRKIDALELEKAERARKSQKRGTAKSIESQGRGLCRMASMFTPIAHVVMCYYRYNPDVSEEEEEVDFAELGEKEKEEYWQGKIEKSTFKRNIWAYYIVKDMIAGFHEAVTGVINGEVGGVTSLCRQLQKGATQARGEDIHTLQAECAHPILSTKSRANRGFKHDLTGKLLCPIHLDWSNITIRAQIRAKNIKTSNSFFLRCFYHNEEGDADDVEKGFLRSTLLIQVWRQIFRSSGSITSDTSSSPHSSENEFNDAQSDTALAPTPRSSKTRASTKHTVAQIYGLTKVTPRTIAYSCVLLRFSLSNATSWGQDSSFNYEGLYNEIVDYFEGKDEVLQDKLNGLLEWWNEQAFAEEDASKSITPSVHFQNVLDEQRAAKRAAAQDVREGDNENGSDRRVGTDS</sequence>
<feature type="compositionally biased region" description="Polar residues" evidence="1">
    <location>
        <begin position="49"/>
        <end position="60"/>
    </location>
</feature>
<proteinExistence type="predicted"/>
<comment type="caution">
    <text evidence="2">The sequence shown here is derived from an EMBL/GenBank/DDBJ whole genome shotgun (WGS) entry which is preliminary data.</text>
</comment>
<name>A0ABQ8VBP4_9AGAR</name>
<keyword evidence="3" id="KW-1185">Reference proteome</keyword>
<feature type="compositionally biased region" description="Low complexity" evidence="1">
    <location>
        <begin position="24"/>
        <end position="45"/>
    </location>
</feature>
<dbReference type="InterPro" id="IPR046521">
    <property type="entry name" value="DUF6698"/>
</dbReference>
<gene>
    <name evidence="2" type="ORF">C8R41DRAFT_982916</name>
</gene>
<protein>
    <submittedName>
        <fullName evidence="2">Uncharacterized protein</fullName>
    </submittedName>
</protein>
<dbReference type="Pfam" id="PF20414">
    <property type="entry name" value="DUF6698"/>
    <property type="match status" value="1"/>
</dbReference>
<feature type="region of interest" description="Disordered" evidence="1">
    <location>
        <begin position="450"/>
        <end position="474"/>
    </location>
</feature>
<accession>A0ABQ8VBP4</accession>
<organism evidence="2 3">
    <name type="scientific">Lentinula lateritia</name>
    <dbReference type="NCBI Taxonomy" id="40482"/>
    <lineage>
        <taxon>Eukaryota</taxon>
        <taxon>Fungi</taxon>
        <taxon>Dikarya</taxon>
        <taxon>Basidiomycota</taxon>
        <taxon>Agaricomycotina</taxon>
        <taxon>Agaricomycetes</taxon>
        <taxon>Agaricomycetidae</taxon>
        <taxon>Agaricales</taxon>
        <taxon>Marasmiineae</taxon>
        <taxon>Omphalotaceae</taxon>
        <taxon>Lentinula</taxon>
    </lineage>
</organism>
<evidence type="ECO:0000256" key="1">
    <source>
        <dbReference type="SAM" id="MobiDB-lite"/>
    </source>
</evidence>
<feature type="compositionally biased region" description="Basic residues" evidence="1">
    <location>
        <begin position="14"/>
        <end position="23"/>
    </location>
</feature>
<dbReference type="Proteomes" id="UP001150217">
    <property type="component" value="Unassembled WGS sequence"/>
</dbReference>
<dbReference type="EMBL" id="JANVFT010000062">
    <property type="protein sequence ID" value="KAJ4479861.1"/>
    <property type="molecule type" value="Genomic_DNA"/>
</dbReference>